<dbReference type="KEGG" id="lem:LEN_4517"/>
<evidence type="ECO:0000313" key="1">
    <source>
        <dbReference type="EMBL" id="BAW00005.1"/>
    </source>
</evidence>
<organism evidence="1 2">
    <name type="scientific">Lysobacter enzymogenes</name>
    <dbReference type="NCBI Taxonomy" id="69"/>
    <lineage>
        <taxon>Bacteria</taxon>
        <taxon>Pseudomonadati</taxon>
        <taxon>Pseudomonadota</taxon>
        <taxon>Gammaproteobacteria</taxon>
        <taxon>Lysobacterales</taxon>
        <taxon>Lysobacteraceae</taxon>
        <taxon>Lysobacter</taxon>
    </lineage>
</organism>
<accession>A0AAU9ANK6</accession>
<proteinExistence type="predicted"/>
<protein>
    <recommendedName>
        <fullName evidence="3">DUF1203 domain-containing protein</fullName>
    </recommendedName>
</protein>
<gene>
    <name evidence="1" type="ORF">LEN_4517</name>
</gene>
<reference evidence="1 2" key="1">
    <citation type="journal article" date="2017" name="DNA Res.">
        <title>Complete genome sequence and expression profile of the commercial lytic enzyme producer Lysobacter enzymogenes M497-1.</title>
        <authorList>
            <person name="Takami H."/>
            <person name="Toyoda A."/>
            <person name="Uchiyama I."/>
            <person name="Itoh T."/>
            <person name="Takaki Y."/>
            <person name="Arai W."/>
            <person name="Nishi S."/>
            <person name="Kawai M."/>
            <person name="Shinya K."/>
            <person name="Ikeda H."/>
        </authorList>
    </citation>
    <scope>NUCLEOTIDE SEQUENCE [LARGE SCALE GENOMIC DNA]</scope>
    <source>
        <strain evidence="1 2">M497-1</strain>
    </source>
</reference>
<name>A0AAU9ANK6_LYSEN</name>
<dbReference type="Pfam" id="PF06718">
    <property type="entry name" value="DUF1203"/>
    <property type="match status" value="1"/>
</dbReference>
<sequence>MHAYRIDGLIPEPFAALFALDDQALRAHGMRRVTADSPTGYPCRVSLDEAAPGERLLLLTFEHHACDGPYRASGPIFVREGAVRAPTLHNRLPAILATRHLSLRAYDADGGMLHARALEGREAEAAVQELLDDPRVAQIHAHNARYGCFLCRIERD</sequence>
<dbReference type="AlphaFoldDB" id="A0AAU9ANK6"/>
<dbReference type="EMBL" id="AP014940">
    <property type="protein sequence ID" value="BAW00005.1"/>
    <property type="molecule type" value="Genomic_DNA"/>
</dbReference>
<dbReference type="InterPro" id="IPR009593">
    <property type="entry name" value="DUF1203"/>
</dbReference>
<evidence type="ECO:0000313" key="2">
    <source>
        <dbReference type="Proteomes" id="UP000218824"/>
    </source>
</evidence>
<evidence type="ECO:0008006" key="3">
    <source>
        <dbReference type="Google" id="ProtNLM"/>
    </source>
</evidence>
<dbReference type="Proteomes" id="UP000218824">
    <property type="component" value="Chromosome"/>
</dbReference>
<dbReference type="GeneID" id="83066296"/>
<dbReference type="PIRSF" id="PIRSF034110">
    <property type="entry name" value="DUF1203"/>
    <property type="match status" value="1"/>
</dbReference>
<dbReference type="RefSeq" id="WP_096381691.1">
    <property type="nucleotide sequence ID" value="NZ_AP014940.1"/>
</dbReference>